<evidence type="ECO:0000256" key="1">
    <source>
        <dbReference type="SAM" id="MobiDB-lite"/>
    </source>
</evidence>
<proteinExistence type="predicted"/>
<reference evidence="2 3" key="1">
    <citation type="submission" date="2024-04" db="EMBL/GenBank/DDBJ databases">
        <authorList>
            <person name="Fracassetti M."/>
        </authorList>
    </citation>
    <scope>NUCLEOTIDE SEQUENCE [LARGE SCALE GENOMIC DNA]</scope>
</reference>
<protein>
    <submittedName>
        <fullName evidence="2">Uncharacterized protein</fullName>
    </submittedName>
</protein>
<evidence type="ECO:0000313" key="3">
    <source>
        <dbReference type="Proteomes" id="UP001497516"/>
    </source>
</evidence>
<dbReference type="Proteomes" id="UP001497516">
    <property type="component" value="Chromosome 5"/>
</dbReference>
<dbReference type="AlphaFoldDB" id="A0AAV2EPL2"/>
<sequence>MENDGIVLRGSSSTPLLKGSPPSNCLTTTTSSRTATLGASFFCHLRKKDHHSLMPACADERLREGQGLDFAQIWKSQLEIDFGGGGVWVSDLRQARFDCFCVVGVDVGANCRSEGRWMVGFQPLLKTGLANWRRGRLFLGFKRNKGIASEFR</sequence>
<feature type="compositionally biased region" description="Polar residues" evidence="1">
    <location>
        <begin position="10"/>
        <end position="24"/>
    </location>
</feature>
<organism evidence="2 3">
    <name type="scientific">Linum trigynum</name>
    <dbReference type="NCBI Taxonomy" id="586398"/>
    <lineage>
        <taxon>Eukaryota</taxon>
        <taxon>Viridiplantae</taxon>
        <taxon>Streptophyta</taxon>
        <taxon>Embryophyta</taxon>
        <taxon>Tracheophyta</taxon>
        <taxon>Spermatophyta</taxon>
        <taxon>Magnoliopsida</taxon>
        <taxon>eudicotyledons</taxon>
        <taxon>Gunneridae</taxon>
        <taxon>Pentapetalae</taxon>
        <taxon>rosids</taxon>
        <taxon>fabids</taxon>
        <taxon>Malpighiales</taxon>
        <taxon>Linaceae</taxon>
        <taxon>Linum</taxon>
    </lineage>
</organism>
<gene>
    <name evidence="2" type="ORF">LTRI10_LOCUS28595</name>
</gene>
<feature type="region of interest" description="Disordered" evidence="1">
    <location>
        <begin position="1"/>
        <end position="24"/>
    </location>
</feature>
<name>A0AAV2EPL2_9ROSI</name>
<accession>A0AAV2EPL2</accession>
<evidence type="ECO:0000313" key="2">
    <source>
        <dbReference type="EMBL" id="CAL1387622.1"/>
    </source>
</evidence>
<dbReference type="EMBL" id="OZ034818">
    <property type="protein sequence ID" value="CAL1387622.1"/>
    <property type="molecule type" value="Genomic_DNA"/>
</dbReference>
<keyword evidence="3" id="KW-1185">Reference proteome</keyword>